<accession>A0A8S3GVV1</accession>
<protein>
    <submittedName>
        <fullName evidence="1">Uncharacterized protein</fullName>
    </submittedName>
</protein>
<proteinExistence type="predicted"/>
<dbReference type="Proteomes" id="UP000681967">
    <property type="component" value="Unassembled WGS sequence"/>
</dbReference>
<dbReference type="EMBL" id="CAJOBH010284410">
    <property type="protein sequence ID" value="CAF5173596.1"/>
    <property type="molecule type" value="Genomic_DNA"/>
</dbReference>
<dbReference type="AlphaFoldDB" id="A0A8S3GVV1"/>
<sequence>MMIDHYKFIFDDYLLEIYDTRLKRYISLDEEYFTNLQDRLARTAVSLLNGRITVRQLPPNDSRRDYLSANHVRKRTSSFSSQTDVLIIWLDSYIGHPDHC</sequence>
<evidence type="ECO:0000313" key="1">
    <source>
        <dbReference type="EMBL" id="CAF5173596.1"/>
    </source>
</evidence>
<name>A0A8S3GVV1_9BILA</name>
<evidence type="ECO:0000313" key="2">
    <source>
        <dbReference type="Proteomes" id="UP000681967"/>
    </source>
</evidence>
<reference evidence="1" key="1">
    <citation type="submission" date="2021-02" db="EMBL/GenBank/DDBJ databases">
        <authorList>
            <person name="Nowell W R."/>
        </authorList>
    </citation>
    <scope>NUCLEOTIDE SEQUENCE</scope>
</reference>
<organism evidence="1 2">
    <name type="scientific">Rotaria magnacalcarata</name>
    <dbReference type="NCBI Taxonomy" id="392030"/>
    <lineage>
        <taxon>Eukaryota</taxon>
        <taxon>Metazoa</taxon>
        <taxon>Spiralia</taxon>
        <taxon>Gnathifera</taxon>
        <taxon>Rotifera</taxon>
        <taxon>Eurotatoria</taxon>
        <taxon>Bdelloidea</taxon>
        <taxon>Philodinida</taxon>
        <taxon>Philodinidae</taxon>
        <taxon>Rotaria</taxon>
    </lineage>
</organism>
<gene>
    <name evidence="1" type="ORF">BYL167_LOCUS77783</name>
</gene>
<feature type="non-terminal residue" evidence="1">
    <location>
        <position position="100"/>
    </location>
</feature>
<comment type="caution">
    <text evidence="1">The sequence shown here is derived from an EMBL/GenBank/DDBJ whole genome shotgun (WGS) entry which is preliminary data.</text>
</comment>